<evidence type="ECO:0000313" key="2">
    <source>
        <dbReference type="EMBL" id="GGL65599.1"/>
    </source>
</evidence>
<dbReference type="InterPro" id="IPR014729">
    <property type="entry name" value="Rossmann-like_a/b/a_fold"/>
</dbReference>
<organism evidence="2 3">
    <name type="scientific">Halocalculus aciditolerans</name>
    <dbReference type="NCBI Taxonomy" id="1383812"/>
    <lineage>
        <taxon>Archaea</taxon>
        <taxon>Methanobacteriati</taxon>
        <taxon>Methanobacteriota</taxon>
        <taxon>Stenosarchaea group</taxon>
        <taxon>Halobacteria</taxon>
        <taxon>Halobacteriales</taxon>
        <taxon>Halobacteriaceae</taxon>
        <taxon>Halocalculus</taxon>
    </lineage>
</organism>
<dbReference type="AlphaFoldDB" id="A0A830F8P0"/>
<name>A0A830F8P0_9EURY</name>
<reference evidence="2" key="1">
    <citation type="journal article" date="2014" name="Int. J. Syst. Evol. Microbiol.">
        <title>Complete genome sequence of Corynebacterium casei LMG S-19264T (=DSM 44701T), isolated from a smear-ripened cheese.</title>
        <authorList>
            <consortium name="US DOE Joint Genome Institute (JGI-PGF)"/>
            <person name="Walter F."/>
            <person name="Albersmeier A."/>
            <person name="Kalinowski J."/>
            <person name="Ruckert C."/>
        </authorList>
    </citation>
    <scope>NUCLEOTIDE SEQUENCE</scope>
    <source>
        <strain evidence="2">JCM 19596</strain>
    </source>
</reference>
<gene>
    <name evidence="2" type="ORF">GCM10009039_24320</name>
</gene>
<dbReference type="Pfam" id="PF06508">
    <property type="entry name" value="QueC"/>
    <property type="match status" value="1"/>
</dbReference>
<dbReference type="EMBL" id="BMPG01000003">
    <property type="protein sequence ID" value="GGL65599.1"/>
    <property type="molecule type" value="Genomic_DNA"/>
</dbReference>
<evidence type="ECO:0000256" key="1">
    <source>
        <dbReference type="SAM" id="MobiDB-lite"/>
    </source>
</evidence>
<sequence length="55" mass="6157">MDSWERADEEQHETNNGTDIAEKGSELDVPCALTWSCYRDDEPACGTCDACAFRL</sequence>
<evidence type="ECO:0008006" key="4">
    <source>
        <dbReference type="Google" id="ProtNLM"/>
    </source>
</evidence>
<dbReference type="InterPro" id="IPR018317">
    <property type="entry name" value="QueC"/>
</dbReference>
<keyword evidence="3" id="KW-1185">Reference proteome</keyword>
<evidence type="ECO:0000313" key="3">
    <source>
        <dbReference type="Proteomes" id="UP000607197"/>
    </source>
</evidence>
<feature type="region of interest" description="Disordered" evidence="1">
    <location>
        <begin position="1"/>
        <end position="22"/>
    </location>
</feature>
<comment type="caution">
    <text evidence="2">The sequence shown here is derived from an EMBL/GenBank/DDBJ whole genome shotgun (WGS) entry which is preliminary data.</text>
</comment>
<dbReference type="Proteomes" id="UP000607197">
    <property type="component" value="Unassembled WGS sequence"/>
</dbReference>
<proteinExistence type="predicted"/>
<accession>A0A830F8P0</accession>
<reference evidence="2" key="2">
    <citation type="submission" date="2020-09" db="EMBL/GenBank/DDBJ databases">
        <authorList>
            <person name="Sun Q."/>
            <person name="Ohkuma M."/>
        </authorList>
    </citation>
    <scope>NUCLEOTIDE SEQUENCE</scope>
    <source>
        <strain evidence="2">JCM 19596</strain>
    </source>
</reference>
<protein>
    <recommendedName>
        <fullName evidence="4">7-cyano-7-deazaguanine synthase</fullName>
    </recommendedName>
</protein>
<dbReference type="Gene3D" id="3.40.50.620">
    <property type="entry name" value="HUPs"/>
    <property type="match status" value="1"/>
</dbReference>